<evidence type="ECO:0000256" key="2">
    <source>
        <dbReference type="ARBA" id="ARBA00022617"/>
    </source>
</evidence>
<dbReference type="PANTHER" id="PTHR10281">
    <property type="entry name" value="MEMBRANE-ASSOCIATED PROGESTERONE RECEPTOR COMPONENT-RELATED"/>
    <property type="match status" value="1"/>
</dbReference>
<evidence type="ECO:0000256" key="4">
    <source>
        <dbReference type="ARBA" id="ARBA00022824"/>
    </source>
</evidence>
<dbReference type="EMBL" id="JBBXMP010000161">
    <property type="protein sequence ID" value="KAL0060783.1"/>
    <property type="molecule type" value="Genomic_DNA"/>
</dbReference>
<sequence length="174" mass="19354">MSSTSHFNLGSPINTALFIFILYSVQKIILPTVPDTKSNKKEPTATEFKSGYTWSPKTHPPTVLFKTYTPKTLQPFNGVDSPRILLAINGTVFDVSAGRNFYGPNGMYGNFAGRDASRGMAKQSFDKDMLTPVDQPLDKLTNLAPDEIENMRGWIDHFSNKYLVCGRLVENDAV</sequence>
<organism evidence="8 9">
    <name type="scientific">Marasmius tenuissimus</name>
    <dbReference type="NCBI Taxonomy" id="585030"/>
    <lineage>
        <taxon>Eukaryota</taxon>
        <taxon>Fungi</taxon>
        <taxon>Dikarya</taxon>
        <taxon>Basidiomycota</taxon>
        <taxon>Agaricomycotina</taxon>
        <taxon>Agaricomycetes</taxon>
        <taxon>Agaricomycetidae</taxon>
        <taxon>Agaricales</taxon>
        <taxon>Marasmiineae</taxon>
        <taxon>Marasmiaceae</taxon>
        <taxon>Marasmius</taxon>
    </lineage>
</organism>
<dbReference type="InterPro" id="IPR036400">
    <property type="entry name" value="Cyt_B5-like_heme/steroid_sf"/>
</dbReference>
<evidence type="ECO:0000313" key="8">
    <source>
        <dbReference type="EMBL" id="KAL0060783.1"/>
    </source>
</evidence>
<comment type="subcellular location">
    <subcellularLocation>
        <location evidence="1">Endoplasmic reticulum</location>
    </subcellularLocation>
</comment>
<name>A0ABR2ZJ52_9AGAR</name>
<dbReference type="SUPFAM" id="SSF55856">
    <property type="entry name" value="Cytochrome b5-like heme/steroid binding domain"/>
    <property type="match status" value="1"/>
</dbReference>
<evidence type="ECO:0000256" key="5">
    <source>
        <dbReference type="ARBA" id="ARBA00023004"/>
    </source>
</evidence>
<evidence type="ECO:0000256" key="3">
    <source>
        <dbReference type="ARBA" id="ARBA00022723"/>
    </source>
</evidence>
<comment type="similarity">
    <text evidence="6">Belongs to the cytochrome b5 family. MAPR subfamily.</text>
</comment>
<keyword evidence="3" id="KW-0479">Metal-binding</keyword>
<dbReference type="SMART" id="SM01117">
    <property type="entry name" value="Cyt-b5"/>
    <property type="match status" value="1"/>
</dbReference>
<proteinExistence type="inferred from homology"/>
<keyword evidence="2" id="KW-0349">Heme</keyword>
<dbReference type="Gene3D" id="3.10.120.10">
    <property type="entry name" value="Cytochrome b5-like heme/steroid binding domain"/>
    <property type="match status" value="1"/>
</dbReference>
<comment type="caution">
    <text evidence="8">The sequence shown here is derived from an EMBL/GenBank/DDBJ whole genome shotgun (WGS) entry which is preliminary data.</text>
</comment>
<keyword evidence="5" id="KW-0408">Iron</keyword>
<dbReference type="InterPro" id="IPR050577">
    <property type="entry name" value="MAPR/NEUFC/NENF-like"/>
</dbReference>
<evidence type="ECO:0000256" key="1">
    <source>
        <dbReference type="ARBA" id="ARBA00004240"/>
    </source>
</evidence>
<evidence type="ECO:0000256" key="6">
    <source>
        <dbReference type="ARBA" id="ARBA00038357"/>
    </source>
</evidence>
<keyword evidence="9" id="KW-1185">Reference proteome</keyword>
<dbReference type="Pfam" id="PF00173">
    <property type="entry name" value="Cyt-b5"/>
    <property type="match status" value="1"/>
</dbReference>
<gene>
    <name evidence="8" type="primary">DAP1</name>
    <name evidence="8" type="ORF">AAF712_012426</name>
</gene>
<keyword evidence="4" id="KW-0256">Endoplasmic reticulum</keyword>
<dbReference type="InterPro" id="IPR001199">
    <property type="entry name" value="Cyt_B5-like_heme/steroid-bd"/>
</dbReference>
<feature type="domain" description="Cytochrome b5 heme-binding" evidence="7">
    <location>
        <begin position="68"/>
        <end position="169"/>
    </location>
</feature>
<evidence type="ECO:0000259" key="7">
    <source>
        <dbReference type="SMART" id="SM01117"/>
    </source>
</evidence>
<evidence type="ECO:0000313" key="9">
    <source>
        <dbReference type="Proteomes" id="UP001437256"/>
    </source>
</evidence>
<protein>
    <submittedName>
        <fullName evidence="8">Dihydrodipicolinate synthase</fullName>
    </submittedName>
</protein>
<dbReference type="PANTHER" id="PTHR10281:SF72">
    <property type="entry name" value="NEUDESIN"/>
    <property type="match status" value="1"/>
</dbReference>
<accession>A0ABR2ZJ52</accession>
<reference evidence="8 9" key="1">
    <citation type="submission" date="2024-05" db="EMBL/GenBank/DDBJ databases">
        <title>A draft genome resource for the thread blight pathogen Marasmius tenuissimus strain MS-2.</title>
        <authorList>
            <person name="Yulfo-Soto G.E."/>
            <person name="Baruah I.K."/>
            <person name="Amoako-Attah I."/>
            <person name="Bukari Y."/>
            <person name="Meinhardt L.W."/>
            <person name="Bailey B.A."/>
            <person name="Cohen S.P."/>
        </authorList>
    </citation>
    <scope>NUCLEOTIDE SEQUENCE [LARGE SCALE GENOMIC DNA]</scope>
    <source>
        <strain evidence="8 9">MS-2</strain>
    </source>
</reference>
<dbReference type="Proteomes" id="UP001437256">
    <property type="component" value="Unassembled WGS sequence"/>
</dbReference>